<reference evidence="3 4" key="1">
    <citation type="submission" date="2022-05" db="EMBL/GenBank/DDBJ databases">
        <title>Novel Pseudomonas spp. Isolated from a Rainbow Trout Aquaculture Facility.</title>
        <authorList>
            <person name="Testerman T."/>
            <person name="Graf J."/>
        </authorList>
    </citation>
    <scope>NUCLEOTIDE SEQUENCE [LARGE SCALE GENOMIC DNA]</scope>
    <source>
        <strain evidence="3 4">ID357</strain>
    </source>
</reference>
<dbReference type="EMBL" id="JAMDGR010000023">
    <property type="protein sequence ID" value="MDD1151732.1"/>
    <property type="molecule type" value="Genomic_DNA"/>
</dbReference>
<dbReference type="Gene3D" id="3.30.300.30">
    <property type="match status" value="1"/>
</dbReference>
<evidence type="ECO:0000313" key="4">
    <source>
        <dbReference type="Proteomes" id="UP001217610"/>
    </source>
</evidence>
<proteinExistence type="predicted"/>
<dbReference type="Pfam" id="PF13193">
    <property type="entry name" value="AMP-binding_C"/>
    <property type="match status" value="1"/>
</dbReference>
<dbReference type="PROSITE" id="PS00455">
    <property type="entry name" value="AMP_BINDING"/>
    <property type="match status" value="1"/>
</dbReference>
<comment type="caution">
    <text evidence="3">The sequence shown here is derived from an EMBL/GenBank/DDBJ whole genome shotgun (WGS) entry which is preliminary data.</text>
</comment>
<dbReference type="Gene3D" id="3.40.50.12780">
    <property type="entry name" value="N-terminal domain of ligase-like"/>
    <property type="match status" value="1"/>
</dbReference>
<dbReference type="InterPro" id="IPR000873">
    <property type="entry name" value="AMP-dep_synth/lig_dom"/>
</dbReference>
<gene>
    <name evidence="3" type="ORF">M5G25_25990</name>
</gene>
<feature type="domain" description="AMP-binding enzyme C-terminal" evidence="2">
    <location>
        <begin position="418"/>
        <end position="493"/>
    </location>
</feature>
<protein>
    <submittedName>
        <fullName evidence="3">AMP-binding protein</fullName>
    </submittedName>
</protein>
<organism evidence="3 4">
    <name type="scientific">Pseudomonas idahonensis</name>
    <dbReference type="NCBI Taxonomy" id="2942628"/>
    <lineage>
        <taxon>Bacteria</taxon>
        <taxon>Pseudomonadati</taxon>
        <taxon>Pseudomonadota</taxon>
        <taxon>Gammaproteobacteria</taxon>
        <taxon>Pseudomonadales</taxon>
        <taxon>Pseudomonadaceae</taxon>
        <taxon>Pseudomonas</taxon>
    </lineage>
</organism>
<dbReference type="Proteomes" id="UP001217610">
    <property type="component" value="Unassembled WGS sequence"/>
</dbReference>
<sequence>MNIAHWLLDAAQRWPQRPALFEGCRQVADYQDFATRVRARALQLRHGHGIAPGERVALLMKNSCDYLELLYAIWWSGAVAVPVNSKLHPREAAWIVGNAGARAIYTDSGRTFELKDLPDNCRELPGYATSVPTVAPDHELLEPCPRRDDDLAWLFYTSGTTGRSKGVMLSHGNLMAMSLCYPLDVDPVQATDAVVYAAPMSHGAGLYNFIHVRCGARHVVPESRGFDAQELFGLAQELGQVSLFAAPTMVKRMVEQARQQGYAGAGIKTLVYGGAPMYLADLGQALDTFGPRLVQIYGQGECPMTISALSRELIADREHPDWPAIAASVGRPQSCVEVRIVDADGQRLGPGEPGEIAVRGAPVMHGYWDNPSATQEALVDGWLLTGDIGFLDSRGLLTLTDRSKDVIISGGSNIYPREVEEVLMQHPGVFEVCVVGQADAEWGESVVAFVVLRCPGGLDAQALNQWFVTRMASFKKPRKYLFCRELPKNSYGKILKTRLRQWLQDPTGSIADL</sequence>
<dbReference type="InterPro" id="IPR050237">
    <property type="entry name" value="ATP-dep_AMP-bd_enzyme"/>
</dbReference>
<dbReference type="PANTHER" id="PTHR43767:SF1">
    <property type="entry name" value="NONRIBOSOMAL PEPTIDE SYNTHASE PES1 (EUROFUNG)-RELATED"/>
    <property type="match status" value="1"/>
</dbReference>
<evidence type="ECO:0000259" key="1">
    <source>
        <dbReference type="Pfam" id="PF00501"/>
    </source>
</evidence>
<dbReference type="InterPro" id="IPR045851">
    <property type="entry name" value="AMP-bd_C_sf"/>
</dbReference>
<dbReference type="RefSeq" id="WP_273924164.1">
    <property type="nucleotide sequence ID" value="NZ_JAMDGR010000023.1"/>
</dbReference>
<dbReference type="PANTHER" id="PTHR43767">
    <property type="entry name" value="LONG-CHAIN-FATTY-ACID--COA LIGASE"/>
    <property type="match status" value="1"/>
</dbReference>
<accession>A0ABT5QDR3</accession>
<dbReference type="Pfam" id="PF00501">
    <property type="entry name" value="AMP-binding"/>
    <property type="match status" value="1"/>
</dbReference>
<evidence type="ECO:0000313" key="3">
    <source>
        <dbReference type="EMBL" id="MDD1151732.1"/>
    </source>
</evidence>
<dbReference type="InterPro" id="IPR020845">
    <property type="entry name" value="AMP-binding_CS"/>
</dbReference>
<keyword evidence="4" id="KW-1185">Reference proteome</keyword>
<name>A0ABT5QDR3_9PSED</name>
<dbReference type="InterPro" id="IPR025110">
    <property type="entry name" value="AMP-bd_C"/>
</dbReference>
<feature type="domain" description="AMP-dependent synthetase/ligase" evidence="1">
    <location>
        <begin position="9"/>
        <end position="368"/>
    </location>
</feature>
<dbReference type="SUPFAM" id="SSF56801">
    <property type="entry name" value="Acetyl-CoA synthetase-like"/>
    <property type="match status" value="1"/>
</dbReference>
<evidence type="ECO:0000259" key="2">
    <source>
        <dbReference type="Pfam" id="PF13193"/>
    </source>
</evidence>
<dbReference type="InterPro" id="IPR042099">
    <property type="entry name" value="ANL_N_sf"/>
</dbReference>